<dbReference type="EMBL" id="VUNR01000002">
    <property type="protein sequence ID" value="MSU07634.1"/>
    <property type="molecule type" value="Genomic_DNA"/>
</dbReference>
<protein>
    <submittedName>
        <fullName evidence="1">DUF2939 domain-containing protein</fullName>
    </submittedName>
</protein>
<dbReference type="Proteomes" id="UP000433181">
    <property type="component" value="Unassembled WGS sequence"/>
</dbReference>
<reference evidence="1 2" key="1">
    <citation type="submission" date="2019-08" db="EMBL/GenBank/DDBJ databases">
        <title>In-depth cultivation of the pig gut microbiome towards novel bacterial diversity and tailored functional studies.</title>
        <authorList>
            <person name="Wylensek D."/>
            <person name="Hitch T.C.A."/>
            <person name="Clavel T."/>
        </authorList>
    </citation>
    <scope>NUCLEOTIDE SEQUENCE [LARGE SCALE GENOMIC DNA]</scope>
    <source>
        <strain evidence="1 2">WCA-693-APC-5D-A</strain>
    </source>
</reference>
<evidence type="ECO:0000313" key="2">
    <source>
        <dbReference type="Proteomes" id="UP000433181"/>
    </source>
</evidence>
<organism evidence="1 2">
    <name type="scientific">Anaerovibrio slackiae</name>
    <dbReference type="NCBI Taxonomy" id="2652309"/>
    <lineage>
        <taxon>Bacteria</taxon>
        <taxon>Bacillati</taxon>
        <taxon>Bacillota</taxon>
        <taxon>Negativicutes</taxon>
        <taxon>Selenomonadales</taxon>
        <taxon>Selenomonadaceae</taxon>
        <taxon>Anaerovibrio</taxon>
    </lineage>
</organism>
<evidence type="ECO:0000313" key="1">
    <source>
        <dbReference type="EMBL" id="MSU07634.1"/>
    </source>
</evidence>
<dbReference type="AlphaFoldDB" id="A0A6I2UDA2"/>
<sequence>MICMNRFMQSLKKRVIAFALVAVVIAAAGGWWYVSYYTRTPEYSIKMVQEAVSQHDKEKLYKYVDVNHMLDTASDAMLDGLVQAMVPATGDTKEAVSSLTKMFKAPVIMSLQSAVDNYVAQGTWIDENVDERSMAAAVDADMIVNRIGLPNISFQKLESMAVDFDNGTAVAKVQVRQTEAGEDYTLDVELVETDSGIWRIYEITNFKEFIENLQRLRQRHVKAYLDESASLMEQHDAVIAAAEQEIAGLLANGSLGSNATRSQVKAVLENKLIPDWQARKAELEAMEVPDAAGSLHRLRLKICDARIEAAASYAKWMDDKKAATIRASDNSLRMARTLEKDAELLTKQVNAHVR</sequence>
<keyword evidence="2" id="KW-1185">Reference proteome</keyword>
<proteinExistence type="predicted"/>
<accession>A0A6I2UDA2</accession>
<gene>
    <name evidence="1" type="ORF">FYJ84_01305</name>
</gene>
<comment type="caution">
    <text evidence="1">The sequence shown here is derived from an EMBL/GenBank/DDBJ whole genome shotgun (WGS) entry which is preliminary data.</text>
</comment>
<name>A0A6I2UDA2_9FIRM</name>